<organism evidence="2 3">
    <name type="scientific">Clunio marinus</name>
    <dbReference type="NCBI Taxonomy" id="568069"/>
    <lineage>
        <taxon>Eukaryota</taxon>
        <taxon>Metazoa</taxon>
        <taxon>Ecdysozoa</taxon>
        <taxon>Arthropoda</taxon>
        <taxon>Hexapoda</taxon>
        <taxon>Insecta</taxon>
        <taxon>Pterygota</taxon>
        <taxon>Neoptera</taxon>
        <taxon>Endopterygota</taxon>
        <taxon>Diptera</taxon>
        <taxon>Nematocera</taxon>
        <taxon>Chironomoidea</taxon>
        <taxon>Chironomidae</taxon>
        <taxon>Clunio</taxon>
    </lineage>
</organism>
<evidence type="ECO:0000256" key="1">
    <source>
        <dbReference type="SAM" id="MobiDB-lite"/>
    </source>
</evidence>
<name>A0A1J1ISD8_9DIPT</name>
<dbReference type="AlphaFoldDB" id="A0A1J1ISD8"/>
<feature type="region of interest" description="Disordered" evidence="1">
    <location>
        <begin position="54"/>
        <end position="79"/>
    </location>
</feature>
<proteinExistence type="predicted"/>
<gene>
    <name evidence="2" type="ORF">CLUMA_CG015952</name>
</gene>
<evidence type="ECO:0000313" key="2">
    <source>
        <dbReference type="EMBL" id="CRL02626.1"/>
    </source>
</evidence>
<protein>
    <submittedName>
        <fullName evidence="2">CLUMA_CG015952, isoform A</fullName>
    </submittedName>
</protein>
<reference evidence="2 3" key="1">
    <citation type="submission" date="2015-04" db="EMBL/GenBank/DDBJ databases">
        <authorList>
            <person name="Syromyatnikov M.Y."/>
            <person name="Popov V.N."/>
        </authorList>
    </citation>
    <scope>NUCLEOTIDE SEQUENCE [LARGE SCALE GENOMIC DNA]</scope>
</reference>
<dbReference type="EMBL" id="CVRI01000058">
    <property type="protein sequence ID" value="CRL02626.1"/>
    <property type="molecule type" value="Genomic_DNA"/>
</dbReference>
<dbReference type="Proteomes" id="UP000183832">
    <property type="component" value="Unassembled WGS sequence"/>
</dbReference>
<evidence type="ECO:0000313" key="3">
    <source>
        <dbReference type="Proteomes" id="UP000183832"/>
    </source>
</evidence>
<accession>A0A1J1ISD8</accession>
<sequence length="109" mass="12536">MLSAKREPRKILLCFNCDSGMVEMSFFLAHAGTDNVIGESLSEVCFYDFRDSVPTKKEKDSPINPRKKLHEKNTTPHKPFARSFMSREQLHVLQPEHATLMAIDIKKSR</sequence>
<keyword evidence="3" id="KW-1185">Reference proteome</keyword>